<keyword evidence="4" id="KW-0067">ATP-binding</keyword>
<keyword evidence="3" id="KW-0201">Cytochrome c-type biogenesis</keyword>
<evidence type="ECO:0000259" key="8">
    <source>
        <dbReference type="PROSITE" id="PS50893"/>
    </source>
</evidence>
<dbReference type="GO" id="GO:0017004">
    <property type="term" value="P:cytochrome complex assembly"/>
    <property type="evidence" value="ECO:0007669"/>
    <property type="project" value="UniProtKB-KW"/>
</dbReference>
<dbReference type="SUPFAM" id="SSF52540">
    <property type="entry name" value="P-loop containing nucleoside triphosphate hydrolases"/>
    <property type="match status" value="1"/>
</dbReference>
<dbReference type="PANTHER" id="PTHR43499">
    <property type="entry name" value="ABC TRANSPORTER I FAMILY MEMBER 1"/>
    <property type="match status" value="1"/>
</dbReference>
<gene>
    <name evidence="9" type="ORF">SAMN05216258_10498</name>
</gene>
<organism evidence="9 10">
    <name type="scientific">Albimonas pacifica</name>
    <dbReference type="NCBI Taxonomy" id="1114924"/>
    <lineage>
        <taxon>Bacteria</taxon>
        <taxon>Pseudomonadati</taxon>
        <taxon>Pseudomonadota</taxon>
        <taxon>Alphaproteobacteria</taxon>
        <taxon>Rhodobacterales</taxon>
        <taxon>Paracoccaceae</taxon>
        <taxon>Albimonas</taxon>
    </lineage>
</organism>
<reference evidence="9 10" key="1">
    <citation type="submission" date="2016-10" db="EMBL/GenBank/DDBJ databases">
        <authorList>
            <person name="de Groot N.N."/>
        </authorList>
    </citation>
    <scope>NUCLEOTIDE SEQUENCE [LARGE SCALE GENOMIC DNA]</scope>
    <source>
        <strain evidence="9 10">CGMCC 1.11030</strain>
    </source>
</reference>
<dbReference type="PANTHER" id="PTHR43499:SF1">
    <property type="entry name" value="ABC TRANSPORTER I FAMILY MEMBER 1"/>
    <property type="match status" value="1"/>
</dbReference>
<dbReference type="EMBL" id="FOQH01000004">
    <property type="protein sequence ID" value="SFI06923.1"/>
    <property type="molecule type" value="Genomic_DNA"/>
</dbReference>
<protein>
    <submittedName>
        <fullName evidence="9">Heme exporter protein A</fullName>
    </submittedName>
</protein>
<dbReference type="GO" id="GO:0016887">
    <property type="term" value="F:ATP hydrolysis activity"/>
    <property type="evidence" value="ECO:0007669"/>
    <property type="project" value="InterPro"/>
</dbReference>
<evidence type="ECO:0000256" key="2">
    <source>
        <dbReference type="ARBA" id="ARBA00022741"/>
    </source>
</evidence>
<keyword evidence="10" id="KW-1185">Reference proteome</keyword>
<dbReference type="InterPro" id="IPR017871">
    <property type="entry name" value="ABC_transporter-like_CS"/>
</dbReference>
<dbReference type="GO" id="GO:0022857">
    <property type="term" value="F:transmembrane transporter activity"/>
    <property type="evidence" value="ECO:0007669"/>
    <property type="project" value="InterPro"/>
</dbReference>
<feature type="region of interest" description="Disordered" evidence="7">
    <location>
        <begin position="199"/>
        <end position="238"/>
    </location>
</feature>
<accession>A0A1I3F6Y1</accession>
<dbReference type="GO" id="GO:0005524">
    <property type="term" value="F:ATP binding"/>
    <property type="evidence" value="ECO:0007669"/>
    <property type="project" value="UniProtKB-KW"/>
</dbReference>
<dbReference type="Proteomes" id="UP000199377">
    <property type="component" value="Unassembled WGS sequence"/>
</dbReference>
<dbReference type="NCBIfam" id="TIGR01189">
    <property type="entry name" value="ccmA"/>
    <property type="match status" value="1"/>
</dbReference>
<evidence type="ECO:0000256" key="6">
    <source>
        <dbReference type="ARBA" id="ARBA00023136"/>
    </source>
</evidence>
<dbReference type="OrthoDB" id="9800654at2"/>
<dbReference type="RefSeq" id="WP_092859403.1">
    <property type="nucleotide sequence ID" value="NZ_FOQH01000004.1"/>
</dbReference>
<dbReference type="PROSITE" id="PS00211">
    <property type="entry name" value="ABC_TRANSPORTER_1"/>
    <property type="match status" value="1"/>
</dbReference>
<dbReference type="AlphaFoldDB" id="A0A1I3F6Y1"/>
<evidence type="ECO:0000313" key="10">
    <source>
        <dbReference type="Proteomes" id="UP000199377"/>
    </source>
</evidence>
<keyword evidence="6" id="KW-0472">Membrane</keyword>
<dbReference type="Pfam" id="PF00005">
    <property type="entry name" value="ABC_tran"/>
    <property type="match status" value="1"/>
</dbReference>
<dbReference type="PROSITE" id="PS50893">
    <property type="entry name" value="ABC_TRANSPORTER_2"/>
    <property type="match status" value="1"/>
</dbReference>
<dbReference type="STRING" id="1114924.SAMN05216258_10498"/>
<evidence type="ECO:0000256" key="7">
    <source>
        <dbReference type="SAM" id="MobiDB-lite"/>
    </source>
</evidence>
<proteinExistence type="predicted"/>
<evidence type="ECO:0000313" key="9">
    <source>
        <dbReference type="EMBL" id="SFI06923.1"/>
    </source>
</evidence>
<evidence type="ECO:0000256" key="4">
    <source>
        <dbReference type="ARBA" id="ARBA00022840"/>
    </source>
</evidence>
<dbReference type="InterPro" id="IPR027417">
    <property type="entry name" value="P-loop_NTPase"/>
</dbReference>
<keyword evidence="5" id="KW-1278">Translocase</keyword>
<dbReference type="SMART" id="SM00382">
    <property type="entry name" value="AAA"/>
    <property type="match status" value="1"/>
</dbReference>
<name>A0A1I3F6Y1_9RHOB</name>
<feature type="domain" description="ABC transporter" evidence="8">
    <location>
        <begin position="3"/>
        <end position="229"/>
    </location>
</feature>
<sequence length="238" mass="24424">MEFRAETLACRRAGRLVFEGLSFALVSGQAAALRGPNGSGKSSLLRILAGLAPAAAGRASLDGLTLPGDGEAWRERVALAGHLDAVKPAFTVRGNLAAWAAFHGAPAARVDAALERFGLERLAEDPAHWCSAGQKRRLGLARLLVAARPVWLLDEPTVSLDAASTAVFAQVVREHCAAGGIALAATHVDLGFGDAVVTMPGRPQGTGPAEPPAQPAGEAAGASGGKSLDDPFLTGDWR</sequence>
<keyword evidence="1" id="KW-0813">Transport</keyword>
<dbReference type="InterPro" id="IPR003593">
    <property type="entry name" value="AAA+_ATPase"/>
</dbReference>
<dbReference type="InterPro" id="IPR005895">
    <property type="entry name" value="ABC_transptr_haem_export_CcmA"/>
</dbReference>
<dbReference type="InterPro" id="IPR003439">
    <property type="entry name" value="ABC_transporter-like_ATP-bd"/>
</dbReference>
<keyword evidence="2" id="KW-0547">Nucleotide-binding</keyword>
<evidence type="ECO:0000256" key="5">
    <source>
        <dbReference type="ARBA" id="ARBA00022967"/>
    </source>
</evidence>
<dbReference type="Gene3D" id="3.40.50.300">
    <property type="entry name" value="P-loop containing nucleotide triphosphate hydrolases"/>
    <property type="match status" value="1"/>
</dbReference>
<evidence type="ECO:0000256" key="3">
    <source>
        <dbReference type="ARBA" id="ARBA00022748"/>
    </source>
</evidence>
<evidence type="ECO:0000256" key="1">
    <source>
        <dbReference type="ARBA" id="ARBA00022448"/>
    </source>
</evidence>